<dbReference type="AlphaFoldDB" id="A0A7Y0HBW7"/>
<dbReference type="SUPFAM" id="SSF55729">
    <property type="entry name" value="Acyl-CoA N-acyltransferases (Nat)"/>
    <property type="match status" value="1"/>
</dbReference>
<sequence length="175" mass="19517">MILTTARLTLRLLTADDWPLFFALHNDSQVIEKCFDKPSEAQIRAKFNERLKPWQPNSNQPLCMVISESGSGKQVGVTGFTASQLADTQEVGYLLLPEFYSRGYATESLDAFLTWARGEFNLQLIKAVVSAGNIGSEKVLAKCGFKLVRVEPLAYEIGGVLMDDHHYLLDCTDKI</sequence>
<organism evidence="2 3">
    <name type="scientific">Pseudoalteromonas arctica</name>
    <dbReference type="NCBI Taxonomy" id="394751"/>
    <lineage>
        <taxon>Bacteria</taxon>
        <taxon>Pseudomonadati</taxon>
        <taxon>Pseudomonadota</taxon>
        <taxon>Gammaproteobacteria</taxon>
        <taxon>Alteromonadales</taxon>
        <taxon>Pseudoalteromonadaceae</taxon>
        <taxon>Pseudoalteromonas</taxon>
    </lineage>
</organism>
<gene>
    <name evidence="2" type="ORF">HHO47_08295</name>
</gene>
<dbReference type="Proteomes" id="UP000570493">
    <property type="component" value="Unassembled WGS sequence"/>
</dbReference>
<dbReference type="PANTHER" id="PTHR43792:SF1">
    <property type="entry name" value="N-ACETYLTRANSFERASE DOMAIN-CONTAINING PROTEIN"/>
    <property type="match status" value="1"/>
</dbReference>
<dbReference type="Gene3D" id="3.40.630.30">
    <property type="match status" value="1"/>
</dbReference>
<proteinExistence type="predicted"/>
<evidence type="ECO:0000259" key="1">
    <source>
        <dbReference type="PROSITE" id="PS51186"/>
    </source>
</evidence>
<dbReference type="PANTHER" id="PTHR43792">
    <property type="entry name" value="GNAT FAMILY, PUTATIVE (AFU_ORTHOLOGUE AFUA_3G00765)-RELATED-RELATED"/>
    <property type="match status" value="1"/>
</dbReference>
<evidence type="ECO:0000313" key="3">
    <source>
        <dbReference type="Proteomes" id="UP000570493"/>
    </source>
</evidence>
<dbReference type="InterPro" id="IPR051531">
    <property type="entry name" value="N-acetyltransferase"/>
</dbReference>
<dbReference type="Pfam" id="PF13302">
    <property type="entry name" value="Acetyltransf_3"/>
    <property type="match status" value="1"/>
</dbReference>
<dbReference type="InterPro" id="IPR000182">
    <property type="entry name" value="GNAT_dom"/>
</dbReference>
<keyword evidence="3" id="KW-1185">Reference proteome</keyword>
<evidence type="ECO:0000313" key="2">
    <source>
        <dbReference type="EMBL" id="NMM40823.1"/>
    </source>
</evidence>
<feature type="domain" description="N-acetyltransferase" evidence="1">
    <location>
        <begin position="8"/>
        <end position="174"/>
    </location>
</feature>
<accession>A0A7Y0HBW7</accession>
<dbReference type="EMBL" id="JABBMT010000009">
    <property type="protein sequence ID" value="NMM40823.1"/>
    <property type="molecule type" value="Genomic_DNA"/>
</dbReference>
<protein>
    <submittedName>
        <fullName evidence="2">GNAT family N-acetyltransferase</fullName>
    </submittedName>
</protein>
<name>A0A7Y0HBW7_9GAMM</name>
<dbReference type="PROSITE" id="PS51186">
    <property type="entry name" value="GNAT"/>
    <property type="match status" value="1"/>
</dbReference>
<dbReference type="RefSeq" id="WP_169019870.1">
    <property type="nucleotide sequence ID" value="NZ_JABBMT010000009.1"/>
</dbReference>
<dbReference type="GO" id="GO:0016747">
    <property type="term" value="F:acyltransferase activity, transferring groups other than amino-acyl groups"/>
    <property type="evidence" value="ECO:0007669"/>
    <property type="project" value="InterPro"/>
</dbReference>
<comment type="caution">
    <text evidence="2">The sequence shown here is derived from an EMBL/GenBank/DDBJ whole genome shotgun (WGS) entry which is preliminary data.</text>
</comment>
<dbReference type="InterPro" id="IPR016181">
    <property type="entry name" value="Acyl_CoA_acyltransferase"/>
</dbReference>
<reference evidence="2" key="1">
    <citation type="submission" date="2020-04" db="EMBL/GenBank/DDBJ databases">
        <title>Genome Sequencing for Pseudoaltermonas arctica.</title>
        <authorList>
            <person name="Elkins N.S."/>
        </authorList>
    </citation>
    <scope>NUCLEOTIDE SEQUENCE [LARGE SCALE GENOMIC DNA]</scope>
    <source>
        <strain evidence="2">NEC-BIFX-2020_0012</strain>
    </source>
</reference>